<keyword evidence="1" id="KW-0732">Signal</keyword>
<reference evidence="3 4" key="1">
    <citation type="submission" date="2021-06" db="EMBL/GenBank/DDBJ databases">
        <title>Actinomycetes sequencing.</title>
        <authorList>
            <person name="Shan Q."/>
        </authorList>
    </citation>
    <scope>NUCLEOTIDE SEQUENCE [LARGE SCALE GENOMIC DNA]</scope>
    <source>
        <strain evidence="3 4">NEAU-G5</strain>
    </source>
</reference>
<feature type="compositionally biased region" description="Low complexity" evidence="2">
    <location>
        <begin position="529"/>
        <end position="538"/>
    </location>
</feature>
<dbReference type="RefSeq" id="WP_215915694.1">
    <property type="nucleotide sequence ID" value="NZ_JAHKNI010000001.1"/>
</dbReference>
<feature type="region of interest" description="Disordered" evidence="2">
    <location>
        <begin position="177"/>
        <end position="637"/>
    </location>
</feature>
<dbReference type="Gene3D" id="3.40.1000.10">
    <property type="entry name" value="Mog1/PsbP, alpha/beta/alpha sandwich"/>
    <property type="match status" value="1"/>
</dbReference>
<dbReference type="Pfam" id="PF10738">
    <property type="entry name" value="Lpp-LpqN"/>
    <property type="match status" value="1"/>
</dbReference>
<feature type="compositionally biased region" description="Basic and acidic residues" evidence="2">
    <location>
        <begin position="285"/>
        <end position="297"/>
    </location>
</feature>
<accession>A0ABS6ATL1</accession>
<feature type="compositionally biased region" description="Basic and acidic residues" evidence="2">
    <location>
        <begin position="625"/>
        <end position="637"/>
    </location>
</feature>
<dbReference type="InterPro" id="IPR019674">
    <property type="entry name" value="Lipoprotein_LpqN/LpqT-like"/>
</dbReference>
<keyword evidence="3" id="KW-0449">Lipoprotein</keyword>
<dbReference type="EMBL" id="JAHKNI010000001">
    <property type="protein sequence ID" value="MBU3060915.1"/>
    <property type="molecule type" value="Genomic_DNA"/>
</dbReference>
<feature type="compositionally biased region" description="Acidic residues" evidence="2">
    <location>
        <begin position="539"/>
        <end position="575"/>
    </location>
</feature>
<evidence type="ECO:0000256" key="2">
    <source>
        <dbReference type="SAM" id="MobiDB-lite"/>
    </source>
</evidence>
<feature type="compositionally biased region" description="Pro residues" evidence="2">
    <location>
        <begin position="205"/>
        <end position="217"/>
    </location>
</feature>
<protein>
    <submittedName>
        <fullName evidence="3">LpqN/LpqT family lipoprotein</fullName>
    </submittedName>
</protein>
<organism evidence="3 4">
    <name type="scientific">Nocardia albiluteola</name>
    <dbReference type="NCBI Taxonomy" id="2842303"/>
    <lineage>
        <taxon>Bacteria</taxon>
        <taxon>Bacillati</taxon>
        <taxon>Actinomycetota</taxon>
        <taxon>Actinomycetes</taxon>
        <taxon>Mycobacteriales</taxon>
        <taxon>Nocardiaceae</taxon>
        <taxon>Nocardia</taxon>
    </lineage>
</organism>
<evidence type="ECO:0000313" key="3">
    <source>
        <dbReference type="EMBL" id="MBU3060915.1"/>
    </source>
</evidence>
<comment type="caution">
    <text evidence="3">The sequence shown here is derived from an EMBL/GenBank/DDBJ whole genome shotgun (WGS) entry which is preliminary data.</text>
</comment>
<evidence type="ECO:0000256" key="1">
    <source>
        <dbReference type="ARBA" id="ARBA00022729"/>
    </source>
</evidence>
<keyword evidence="4" id="KW-1185">Reference proteome</keyword>
<feature type="compositionally biased region" description="Acidic residues" evidence="2">
    <location>
        <begin position="376"/>
        <end position="386"/>
    </location>
</feature>
<feature type="compositionally biased region" description="Low complexity" evidence="2">
    <location>
        <begin position="425"/>
        <end position="437"/>
    </location>
</feature>
<dbReference type="Proteomes" id="UP000733379">
    <property type="component" value="Unassembled WGS sequence"/>
</dbReference>
<evidence type="ECO:0000313" key="4">
    <source>
        <dbReference type="Proteomes" id="UP000733379"/>
    </source>
</evidence>
<name>A0ABS6ATL1_9NOCA</name>
<proteinExistence type="predicted"/>
<sequence length="637" mass="67888">MTAAQELALPTVGEFLSAVGVAAQVVYPEHPGAPVVSLDIPYDWHEVIREVLPAAFGAWALPPEEDAPPQEAGWVDNAVVMVWRMSRPVDPAAVMRCAFTDSRRLPDWQERRTKTEDCDGFPSAAISGTYTFGELSLWVSTRYLMAGTPTGQYLLQLSVTTRAYDDRDGRFIAGSLGVQSPIMQPPPAAHALRSEPSGPHTRPEPAVPPLQSEPPAPLAWSEAEPVARPESAAHSGPLASVARSDYSPAEMRSGPLDSVRRAESPLAWSESLDSVVGSDSLASELRPESVESPRRAETAVAWSESSNSVRRADSPVVWSESLDSVVGSDSLASELRPESVESPRGAQTAVGWSESSDSFPRNESPVAWSESPGVDEWADEGEWDESSDARGRTKSAGGGSFASRDVGEWTDAGEWSEPADSRPGAESAAAWSDSADSAMRDESDAVWTGPLEAVGGSESAAGVRSDAVRSELAGEGWSRERAPLAWSEAPDVDGRSEAAPLAWSEAPDLEGRSESMPLAWSESPDLNEVESAGGAWSESSDEGEWGDEDDWDESDEDEGEWVEEDEEADVGESAEPEPPVTWAETPSLVVRSESVAAGGQSEPPPVVRDALLPVLGAESGPEPEADAHRSGNVDFHI</sequence>
<gene>
    <name evidence="3" type="ORF">KO481_05175</name>
</gene>